<keyword evidence="1" id="KW-0378">Hydrolase</keyword>
<sequence>MDVIRSAICKLIAATDEYCGSGQSQNIALLL</sequence>
<keyword evidence="1" id="KW-0067">ATP-binding</keyword>
<dbReference type="EMBL" id="CM007650">
    <property type="protein sequence ID" value="ONM52917.1"/>
    <property type="molecule type" value="Genomic_DNA"/>
</dbReference>
<name>A0A1D6HXI0_MAIZE</name>
<keyword evidence="1" id="KW-0347">Helicase</keyword>
<dbReference type="GO" id="GO:0004386">
    <property type="term" value="F:helicase activity"/>
    <property type="evidence" value="ECO:0007669"/>
    <property type="project" value="UniProtKB-KW"/>
</dbReference>
<proteinExistence type="predicted"/>
<gene>
    <name evidence="1" type="ORF">ZEAMMB73_Zm00001d019449</name>
</gene>
<organism evidence="1">
    <name type="scientific">Zea mays</name>
    <name type="common">Maize</name>
    <dbReference type="NCBI Taxonomy" id="4577"/>
    <lineage>
        <taxon>Eukaryota</taxon>
        <taxon>Viridiplantae</taxon>
        <taxon>Streptophyta</taxon>
        <taxon>Embryophyta</taxon>
        <taxon>Tracheophyta</taxon>
        <taxon>Spermatophyta</taxon>
        <taxon>Magnoliopsida</taxon>
        <taxon>Liliopsida</taxon>
        <taxon>Poales</taxon>
        <taxon>Poaceae</taxon>
        <taxon>PACMAD clade</taxon>
        <taxon>Panicoideae</taxon>
        <taxon>Andropogonodae</taxon>
        <taxon>Andropogoneae</taxon>
        <taxon>Tripsacinae</taxon>
        <taxon>Zea</taxon>
    </lineage>
</organism>
<reference evidence="1" key="1">
    <citation type="submission" date="2015-12" db="EMBL/GenBank/DDBJ databases">
        <title>Update maize B73 reference genome by single molecule sequencing technologies.</title>
        <authorList>
            <consortium name="Maize Genome Sequencing Project"/>
            <person name="Ware D."/>
        </authorList>
    </citation>
    <scope>NUCLEOTIDE SEQUENCE [LARGE SCALE GENOMIC DNA]</scope>
    <source>
        <tissue evidence="1">Seedling</tissue>
    </source>
</reference>
<dbReference type="AlphaFoldDB" id="A0A1D6HXI0"/>
<evidence type="ECO:0000313" key="1">
    <source>
        <dbReference type="EMBL" id="ONM52917.1"/>
    </source>
</evidence>
<keyword evidence="1" id="KW-0547">Nucleotide-binding</keyword>
<accession>A0A1D6HXI0</accession>
<protein>
    <submittedName>
        <fullName evidence="1">DEAD-box ATP-dependent RNA helicase 5</fullName>
    </submittedName>
</protein>